<reference evidence="2 3" key="1">
    <citation type="submission" date="2019-07" db="EMBL/GenBank/DDBJ databases">
        <title>De Novo Assembly of kiwifruit Actinidia rufa.</title>
        <authorList>
            <person name="Sugita-Konishi S."/>
            <person name="Sato K."/>
            <person name="Mori E."/>
            <person name="Abe Y."/>
            <person name="Kisaki G."/>
            <person name="Hamano K."/>
            <person name="Suezawa K."/>
            <person name="Otani M."/>
            <person name="Fukuda T."/>
            <person name="Manabe T."/>
            <person name="Gomi K."/>
            <person name="Tabuchi M."/>
            <person name="Akimitsu K."/>
            <person name="Kataoka I."/>
        </authorList>
    </citation>
    <scope>NUCLEOTIDE SEQUENCE [LARGE SCALE GENOMIC DNA]</scope>
    <source>
        <strain evidence="3">cv. Fuchu</strain>
    </source>
</reference>
<feature type="domain" description="RNase H type-1" evidence="1">
    <location>
        <begin position="186"/>
        <end position="232"/>
    </location>
</feature>
<dbReference type="PANTHER" id="PTHR47074:SF75">
    <property type="entry name" value="RNASE H TYPE-1 DOMAIN-CONTAINING PROTEIN"/>
    <property type="match status" value="1"/>
</dbReference>
<evidence type="ECO:0000313" key="3">
    <source>
        <dbReference type="Proteomes" id="UP000585474"/>
    </source>
</evidence>
<evidence type="ECO:0000259" key="1">
    <source>
        <dbReference type="Pfam" id="PF13456"/>
    </source>
</evidence>
<dbReference type="GO" id="GO:0003676">
    <property type="term" value="F:nucleic acid binding"/>
    <property type="evidence" value="ECO:0007669"/>
    <property type="project" value="InterPro"/>
</dbReference>
<dbReference type="EMBL" id="BJWL01000020">
    <property type="protein sequence ID" value="GFZ09158.1"/>
    <property type="molecule type" value="Genomic_DNA"/>
</dbReference>
<sequence length="251" mass="27885">MVTLIPPVLGADAKVEDLIDQTSMQCRRELIAENFLAPDAKLFLSTPLSTRSVDDKLIWHHAKDGIYSVRLGYWVAKDLIDEDAKRVKGEGVERKEELVEQTFMGCDKVVEIWHLVSANSQPQDWEIQGLGSRNVAHSKLANLARIIERASDLRTEYQEAINVQTTSISDPRVHWSPPLLGIFKVNVDGTCNSERNVAGVEVIIRDCHGTSVAACSQKLLSCLSAEVVELVASCTARTNACSRNCVVRYYC</sequence>
<dbReference type="PANTHER" id="PTHR47074">
    <property type="entry name" value="BNAC02G40300D PROTEIN"/>
    <property type="match status" value="1"/>
</dbReference>
<keyword evidence="3" id="KW-1185">Reference proteome</keyword>
<evidence type="ECO:0000313" key="2">
    <source>
        <dbReference type="EMBL" id="GFZ09158.1"/>
    </source>
</evidence>
<proteinExistence type="predicted"/>
<protein>
    <recommendedName>
        <fullName evidence="1">RNase H type-1 domain-containing protein</fullName>
    </recommendedName>
</protein>
<dbReference type="OrthoDB" id="986506at2759"/>
<accession>A0A7J0GEM5</accession>
<dbReference type="Proteomes" id="UP000585474">
    <property type="component" value="Unassembled WGS sequence"/>
</dbReference>
<organism evidence="2 3">
    <name type="scientific">Actinidia rufa</name>
    <dbReference type="NCBI Taxonomy" id="165716"/>
    <lineage>
        <taxon>Eukaryota</taxon>
        <taxon>Viridiplantae</taxon>
        <taxon>Streptophyta</taxon>
        <taxon>Embryophyta</taxon>
        <taxon>Tracheophyta</taxon>
        <taxon>Spermatophyta</taxon>
        <taxon>Magnoliopsida</taxon>
        <taxon>eudicotyledons</taxon>
        <taxon>Gunneridae</taxon>
        <taxon>Pentapetalae</taxon>
        <taxon>asterids</taxon>
        <taxon>Ericales</taxon>
        <taxon>Actinidiaceae</taxon>
        <taxon>Actinidia</taxon>
    </lineage>
</organism>
<dbReference type="Pfam" id="PF13456">
    <property type="entry name" value="RVT_3"/>
    <property type="match status" value="1"/>
</dbReference>
<dbReference type="GO" id="GO:0004523">
    <property type="term" value="F:RNA-DNA hybrid ribonuclease activity"/>
    <property type="evidence" value="ECO:0007669"/>
    <property type="project" value="InterPro"/>
</dbReference>
<dbReference type="InterPro" id="IPR052929">
    <property type="entry name" value="RNase_H-like_EbsB-rel"/>
</dbReference>
<comment type="caution">
    <text evidence="2">The sequence shown here is derived from an EMBL/GenBank/DDBJ whole genome shotgun (WGS) entry which is preliminary data.</text>
</comment>
<gene>
    <name evidence="2" type="ORF">Acr_20g0009660</name>
</gene>
<dbReference type="InterPro" id="IPR002156">
    <property type="entry name" value="RNaseH_domain"/>
</dbReference>
<name>A0A7J0GEM5_9ERIC</name>
<dbReference type="AlphaFoldDB" id="A0A7J0GEM5"/>